<dbReference type="EMBL" id="JARXVC010000004">
    <property type="protein sequence ID" value="MDH6280975.1"/>
    <property type="molecule type" value="Genomic_DNA"/>
</dbReference>
<organism evidence="1 2">
    <name type="scientific">Prescottella agglutinans</name>
    <dbReference type="NCBI Taxonomy" id="1644129"/>
    <lineage>
        <taxon>Bacteria</taxon>
        <taxon>Bacillati</taxon>
        <taxon>Actinomycetota</taxon>
        <taxon>Actinomycetes</taxon>
        <taxon>Mycobacteriales</taxon>
        <taxon>Nocardiaceae</taxon>
        <taxon>Prescottella</taxon>
    </lineage>
</organism>
<keyword evidence="2" id="KW-1185">Reference proteome</keyword>
<reference evidence="1 2" key="1">
    <citation type="submission" date="2023-04" db="EMBL/GenBank/DDBJ databases">
        <title>Forest soil microbial communities from Buena Vista Peninsula, Colon Province, Panama.</title>
        <authorList>
            <person name="Bouskill N."/>
        </authorList>
    </citation>
    <scope>NUCLEOTIDE SEQUENCE [LARGE SCALE GENOMIC DNA]</scope>
    <source>
        <strain evidence="1 2">CFH S0262</strain>
    </source>
</reference>
<dbReference type="Proteomes" id="UP001160334">
    <property type="component" value="Unassembled WGS sequence"/>
</dbReference>
<accession>A0ABT6M9Q9</accession>
<gene>
    <name evidence="1" type="ORF">M2280_002188</name>
</gene>
<sequence>MWWRSAHLGPERPLIELYRTGERLQELLGPEL</sequence>
<evidence type="ECO:0000313" key="1">
    <source>
        <dbReference type="EMBL" id="MDH6280975.1"/>
    </source>
</evidence>
<proteinExistence type="predicted"/>
<evidence type="ECO:0000313" key="2">
    <source>
        <dbReference type="Proteomes" id="UP001160334"/>
    </source>
</evidence>
<protein>
    <submittedName>
        <fullName evidence="1">Uncharacterized protein</fullName>
    </submittedName>
</protein>
<comment type="caution">
    <text evidence="1">The sequence shown here is derived from an EMBL/GenBank/DDBJ whole genome shotgun (WGS) entry which is preliminary data.</text>
</comment>
<name>A0ABT6M9Q9_9NOCA</name>